<proteinExistence type="predicted"/>
<protein>
    <submittedName>
        <fullName evidence="1">Uncharacterized protein</fullName>
    </submittedName>
</protein>
<evidence type="ECO:0000313" key="2">
    <source>
        <dbReference type="Proteomes" id="UP000814140"/>
    </source>
</evidence>
<comment type="caution">
    <text evidence="1">The sequence shown here is derived from an EMBL/GenBank/DDBJ whole genome shotgun (WGS) entry which is preliminary data.</text>
</comment>
<sequence>MSMEVDVPQGTVEEFRIVESDALWLQDGNLIIRTTSTSTPPTRTLYKVHKYTLALHCEVFSSLWNGPQTAFEVASEKYNGLPIMDLTDEEEDDWNFLKALYLPKATQVHAPMSNPFREYEYYLGMREEADPEVPDIYPNPTRAIRLAMDFNVPDVVPIAFYDLACAVESASGRFSRTEDLSDLTPEDLRRFIQGRTALWRKFSQFLEASPLRVPICSARKEEEDEEDEDKEEPCKTAMDH</sequence>
<reference evidence="1" key="1">
    <citation type="submission" date="2021-03" db="EMBL/GenBank/DDBJ databases">
        <authorList>
            <consortium name="DOE Joint Genome Institute"/>
            <person name="Ahrendt S."/>
            <person name="Looney B.P."/>
            <person name="Miyauchi S."/>
            <person name="Morin E."/>
            <person name="Drula E."/>
            <person name="Courty P.E."/>
            <person name="Chicoki N."/>
            <person name="Fauchery L."/>
            <person name="Kohler A."/>
            <person name="Kuo A."/>
            <person name="Labutti K."/>
            <person name="Pangilinan J."/>
            <person name="Lipzen A."/>
            <person name="Riley R."/>
            <person name="Andreopoulos W."/>
            <person name="He G."/>
            <person name="Johnson J."/>
            <person name="Barry K.W."/>
            <person name="Grigoriev I.V."/>
            <person name="Nagy L."/>
            <person name="Hibbett D."/>
            <person name="Henrissat B."/>
            <person name="Matheny P.B."/>
            <person name="Labbe J."/>
            <person name="Martin F."/>
        </authorList>
    </citation>
    <scope>NUCLEOTIDE SEQUENCE</scope>
    <source>
        <strain evidence="1">HHB10654</strain>
    </source>
</reference>
<name>A0ACB8SLG5_9AGAM</name>
<organism evidence="1 2">
    <name type="scientific">Artomyces pyxidatus</name>
    <dbReference type="NCBI Taxonomy" id="48021"/>
    <lineage>
        <taxon>Eukaryota</taxon>
        <taxon>Fungi</taxon>
        <taxon>Dikarya</taxon>
        <taxon>Basidiomycota</taxon>
        <taxon>Agaricomycotina</taxon>
        <taxon>Agaricomycetes</taxon>
        <taxon>Russulales</taxon>
        <taxon>Auriscalpiaceae</taxon>
        <taxon>Artomyces</taxon>
    </lineage>
</organism>
<gene>
    <name evidence="1" type="ORF">BV25DRAFT_1902750</name>
</gene>
<evidence type="ECO:0000313" key="1">
    <source>
        <dbReference type="EMBL" id="KAI0057275.1"/>
    </source>
</evidence>
<reference evidence="1" key="2">
    <citation type="journal article" date="2022" name="New Phytol.">
        <title>Evolutionary transition to the ectomycorrhizal habit in the genomes of a hyperdiverse lineage of mushroom-forming fungi.</title>
        <authorList>
            <person name="Looney B."/>
            <person name="Miyauchi S."/>
            <person name="Morin E."/>
            <person name="Drula E."/>
            <person name="Courty P.E."/>
            <person name="Kohler A."/>
            <person name="Kuo A."/>
            <person name="LaButti K."/>
            <person name="Pangilinan J."/>
            <person name="Lipzen A."/>
            <person name="Riley R."/>
            <person name="Andreopoulos W."/>
            <person name="He G."/>
            <person name="Johnson J."/>
            <person name="Nolan M."/>
            <person name="Tritt A."/>
            <person name="Barry K.W."/>
            <person name="Grigoriev I.V."/>
            <person name="Nagy L.G."/>
            <person name="Hibbett D."/>
            <person name="Henrissat B."/>
            <person name="Matheny P.B."/>
            <person name="Labbe J."/>
            <person name="Martin F.M."/>
        </authorList>
    </citation>
    <scope>NUCLEOTIDE SEQUENCE</scope>
    <source>
        <strain evidence="1">HHB10654</strain>
    </source>
</reference>
<accession>A0ACB8SLG5</accession>
<dbReference type="EMBL" id="MU277249">
    <property type="protein sequence ID" value="KAI0057275.1"/>
    <property type="molecule type" value="Genomic_DNA"/>
</dbReference>
<dbReference type="Proteomes" id="UP000814140">
    <property type="component" value="Unassembled WGS sequence"/>
</dbReference>
<keyword evidence="2" id="KW-1185">Reference proteome</keyword>